<evidence type="ECO:0000256" key="2">
    <source>
        <dbReference type="ARBA" id="ARBA00010992"/>
    </source>
</evidence>
<dbReference type="SUPFAM" id="SSF103473">
    <property type="entry name" value="MFS general substrate transporter"/>
    <property type="match status" value="1"/>
</dbReference>
<evidence type="ECO:0000256" key="9">
    <source>
        <dbReference type="RuleBase" id="RU003346"/>
    </source>
</evidence>
<dbReference type="PROSITE" id="PS00216">
    <property type="entry name" value="SUGAR_TRANSPORT_1"/>
    <property type="match status" value="2"/>
</dbReference>
<evidence type="ECO:0000256" key="5">
    <source>
        <dbReference type="ARBA" id="ARBA00022597"/>
    </source>
</evidence>
<dbReference type="Pfam" id="PF00083">
    <property type="entry name" value="Sugar_tr"/>
    <property type="match status" value="1"/>
</dbReference>
<dbReference type="Gene3D" id="1.20.1250.20">
    <property type="entry name" value="MFS general substrate transporter like domains"/>
    <property type="match status" value="2"/>
</dbReference>
<reference evidence="13 14" key="1">
    <citation type="journal article" date="2019" name="Nat. Med.">
        <title>A library of human gut bacterial isolates paired with longitudinal multiomics data enables mechanistic microbiome research.</title>
        <authorList>
            <person name="Poyet M."/>
            <person name="Groussin M."/>
            <person name="Gibbons S.M."/>
            <person name="Avila-Pacheco J."/>
            <person name="Jiang X."/>
            <person name="Kearney S.M."/>
            <person name="Perrotta A.R."/>
            <person name="Berdy B."/>
            <person name="Zhao S."/>
            <person name="Lieberman T.D."/>
            <person name="Swanson P.K."/>
            <person name="Smith M."/>
            <person name="Roesemann S."/>
            <person name="Alexander J.E."/>
            <person name="Rich S.A."/>
            <person name="Livny J."/>
            <person name="Vlamakis H."/>
            <person name="Clish C."/>
            <person name="Bullock K."/>
            <person name="Deik A."/>
            <person name="Scott J."/>
            <person name="Pierce K.A."/>
            <person name="Xavier R.J."/>
            <person name="Alm E.J."/>
        </authorList>
    </citation>
    <scope>NUCLEOTIDE SEQUENCE [LARGE SCALE GENOMIC DNA]</scope>
    <source>
        <strain evidence="13 14">BIOML-A25</strain>
    </source>
</reference>
<feature type="transmembrane region" description="Helical" evidence="10">
    <location>
        <begin position="361"/>
        <end position="384"/>
    </location>
</feature>
<dbReference type="PROSITE" id="PS00217">
    <property type="entry name" value="SUGAR_TRANSPORT_2"/>
    <property type="match status" value="1"/>
</dbReference>
<sequence length="464" mass="50854">MIFMKTQSNFYLFLIALISAMGGFLFGYDWVVIGGAKPFYEQYFGIANDPVMQGWAMSSALIGCLFGALSAGKLSDRLGRKPILILAAGLFICTAVGTGAVHSFTFFNVFRLVGGFAIGIASSLSPMYIAEIAPAHLRGRFVSINQLTVVLGILTSQIVNWQIAEPVALGATHEMIRESWNGQMGWRWMFWAMTVPAALFFVFSFILPESPRWLASSGKREAALKVFTRMGGKEYAVTELAAIEAVSACQTQEGGYRQLLNPAMYKVLTIGVVMAILQQWCGINVIFNYAQEIFMAAGYGVSDVLMNIVVTGITNVIFTILAMFVVDRWGRKALTLIGSFGLAVIYTFMGAAYYFHITGVVLLIIVVMAIACYAMTLATVMWVIISEIFPNRIRGVAMSVCTFALWAACFILTYTFPMLNSGLGAAGTFWLYGLICLAGGIFVVFRLPETKGKSLEEIEKELVK</sequence>
<dbReference type="AlphaFoldDB" id="A0A076J082"/>
<protein>
    <submittedName>
        <fullName evidence="12 13">MFS transporter</fullName>
    </submittedName>
</protein>
<dbReference type="PROSITE" id="PS50850">
    <property type="entry name" value="MFS"/>
    <property type="match status" value="1"/>
</dbReference>
<dbReference type="PANTHER" id="PTHR48020:SF12">
    <property type="entry name" value="PROTON MYO-INOSITOL COTRANSPORTER"/>
    <property type="match status" value="1"/>
</dbReference>
<dbReference type="EMBL" id="BQOB01000001">
    <property type="protein sequence ID" value="GKH79861.1"/>
    <property type="molecule type" value="Genomic_DNA"/>
</dbReference>
<evidence type="ECO:0000259" key="11">
    <source>
        <dbReference type="PROSITE" id="PS50850"/>
    </source>
</evidence>
<dbReference type="Proteomes" id="UP000481700">
    <property type="component" value="Unassembled WGS sequence"/>
</dbReference>
<feature type="transmembrane region" description="Helical" evidence="10">
    <location>
        <begin position="304"/>
        <end position="326"/>
    </location>
</feature>
<feature type="transmembrane region" description="Helical" evidence="10">
    <location>
        <begin position="110"/>
        <end position="129"/>
    </location>
</feature>
<reference evidence="12" key="2">
    <citation type="submission" date="2022-01" db="EMBL/GenBank/DDBJ databases">
        <title>Novel bile acid biosynthetic pathways are enriched in the microbiome of centenarians.</title>
        <authorList>
            <person name="Sato Y."/>
            <person name="Atarashi K."/>
            <person name="Plichta R.D."/>
            <person name="Arai Y."/>
            <person name="Sasajima S."/>
            <person name="Kearney M.S."/>
            <person name="Suda W."/>
            <person name="Takeshita K."/>
            <person name="Sasaki T."/>
            <person name="Okamoto S."/>
            <person name="Skelly N.A."/>
            <person name="Okamura Y."/>
            <person name="Vlamakis H."/>
            <person name="Li Y."/>
            <person name="Tanoue T."/>
            <person name="Takei H."/>
            <person name="Nittono H."/>
            <person name="Narushima S."/>
            <person name="Irie J."/>
            <person name="Itoh H."/>
            <person name="Moriya K."/>
            <person name="Sugiura Y."/>
            <person name="Suematsu M."/>
            <person name="Moritoki N."/>
            <person name="Shibata S."/>
            <person name="Littman R.D."/>
            <person name="Fischbach A.M."/>
            <person name="Uwamino Y."/>
            <person name="Inoue T."/>
            <person name="Honda A."/>
            <person name="Hattori M."/>
            <person name="Murai T."/>
            <person name="Xavier J.R."/>
            <person name="Hirose N."/>
            <person name="Honda K."/>
        </authorList>
    </citation>
    <scope>NUCLEOTIDE SEQUENCE</scope>
    <source>
        <strain evidence="12">CE91-St7</strain>
    </source>
</reference>
<accession>A0A076J082</accession>
<dbReference type="InterPro" id="IPR003663">
    <property type="entry name" value="Sugar/inositol_transpt"/>
</dbReference>
<dbReference type="InterPro" id="IPR005829">
    <property type="entry name" value="Sugar_transporter_CS"/>
</dbReference>
<dbReference type="GO" id="GO:0005886">
    <property type="term" value="C:plasma membrane"/>
    <property type="evidence" value="ECO:0007669"/>
    <property type="project" value="UniProtKB-SubCell"/>
</dbReference>
<gene>
    <name evidence="12" type="ORF">CE91St7_07450</name>
    <name evidence="13" type="ORF">F2Z07_17405</name>
</gene>
<proteinExistence type="inferred from homology"/>
<feature type="transmembrane region" description="Helical" evidence="10">
    <location>
        <begin position="188"/>
        <end position="207"/>
    </location>
</feature>
<feature type="transmembrane region" description="Helical" evidence="10">
    <location>
        <begin position="83"/>
        <end position="104"/>
    </location>
</feature>
<dbReference type="CDD" id="cd17359">
    <property type="entry name" value="MFS_XylE_like"/>
    <property type="match status" value="1"/>
</dbReference>
<evidence type="ECO:0000256" key="1">
    <source>
        <dbReference type="ARBA" id="ARBA00004651"/>
    </source>
</evidence>
<keyword evidence="7 10" id="KW-1133">Transmembrane helix</keyword>
<feature type="transmembrane region" description="Helical" evidence="10">
    <location>
        <begin position="333"/>
        <end position="355"/>
    </location>
</feature>
<evidence type="ECO:0000256" key="7">
    <source>
        <dbReference type="ARBA" id="ARBA00022989"/>
    </source>
</evidence>
<dbReference type="InterPro" id="IPR005828">
    <property type="entry name" value="MFS_sugar_transport-like"/>
</dbReference>
<keyword evidence="6 10" id="KW-0812">Transmembrane</keyword>
<dbReference type="NCBIfam" id="TIGR00879">
    <property type="entry name" value="SP"/>
    <property type="match status" value="1"/>
</dbReference>
<evidence type="ECO:0000313" key="14">
    <source>
        <dbReference type="Proteomes" id="UP000481700"/>
    </source>
</evidence>
<name>A0A076J082_9BACT</name>
<dbReference type="FunFam" id="1.20.1250.20:FF:000122">
    <property type="entry name" value="D-xylose transporter XylE"/>
    <property type="match status" value="1"/>
</dbReference>
<organism evidence="13 14">
    <name type="scientific">Phocaeicola dorei</name>
    <dbReference type="NCBI Taxonomy" id="357276"/>
    <lineage>
        <taxon>Bacteria</taxon>
        <taxon>Pseudomonadati</taxon>
        <taxon>Bacteroidota</taxon>
        <taxon>Bacteroidia</taxon>
        <taxon>Bacteroidales</taxon>
        <taxon>Bacteroidaceae</taxon>
        <taxon>Phocaeicola</taxon>
    </lineage>
</organism>
<comment type="subcellular location">
    <subcellularLocation>
        <location evidence="1">Cell membrane</location>
        <topology evidence="1">Multi-pass membrane protein</topology>
    </subcellularLocation>
</comment>
<evidence type="ECO:0000256" key="4">
    <source>
        <dbReference type="ARBA" id="ARBA00022475"/>
    </source>
</evidence>
<feature type="domain" description="Major facilitator superfamily (MFS) profile" evidence="11">
    <location>
        <begin position="15"/>
        <end position="451"/>
    </location>
</feature>
<feature type="transmembrane region" description="Helical" evidence="10">
    <location>
        <begin position="53"/>
        <end position="71"/>
    </location>
</feature>
<comment type="caution">
    <text evidence="13">The sequence shown here is derived from an EMBL/GenBank/DDBJ whole genome shotgun (WGS) entry which is preliminary data.</text>
</comment>
<evidence type="ECO:0000313" key="12">
    <source>
        <dbReference type="EMBL" id="GKH79861.1"/>
    </source>
</evidence>
<keyword evidence="8 10" id="KW-0472">Membrane</keyword>
<dbReference type="InterPro" id="IPR036259">
    <property type="entry name" value="MFS_trans_sf"/>
</dbReference>
<evidence type="ECO:0000256" key="3">
    <source>
        <dbReference type="ARBA" id="ARBA00022448"/>
    </source>
</evidence>
<feature type="transmembrane region" description="Helical" evidence="10">
    <location>
        <begin position="429"/>
        <end position="447"/>
    </location>
</feature>
<feature type="transmembrane region" description="Helical" evidence="10">
    <location>
        <begin position="396"/>
        <end position="417"/>
    </location>
</feature>
<dbReference type="EMBL" id="VVZV01000021">
    <property type="protein sequence ID" value="KAA5316548.1"/>
    <property type="molecule type" value="Genomic_DNA"/>
</dbReference>
<keyword evidence="4" id="KW-1003">Cell membrane</keyword>
<dbReference type="RefSeq" id="WP_007848340.1">
    <property type="nucleotide sequence ID" value="NZ_BQOA01000001.1"/>
</dbReference>
<feature type="transmembrane region" description="Helical" evidence="10">
    <location>
        <begin position="141"/>
        <end position="159"/>
    </location>
</feature>
<keyword evidence="5" id="KW-0762">Sugar transport</keyword>
<feature type="transmembrane region" description="Helical" evidence="10">
    <location>
        <begin position="12"/>
        <end position="33"/>
    </location>
</feature>
<dbReference type="InterPro" id="IPR047984">
    <property type="entry name" value="XylE-like"/>
</dbReference>
<dbReference type="eggNOG" id="COG2814">
    <property type="taxonomic scope" value="Bacteria"/>
</dbReference>
<dbReference type="PRINTS" id="PR00171">
    <property type="entry name" value="SUGRTRNSPORT"/>
</dbReference>
<evidence type="ECO:0000256" key="6">
    <source>
        <dbReference type="ARBA" id="ARBA00022692"/>
    </source>
</evidence>
<comment type="similarity">
    <text evidence="2 9">Belongs to the major facilitator superfamily. Sugar transporter (TC 2.A.1.1) family.</text>
</comment>
<dbReference type="GO" id="GO:0022857">
    <property type="term" value="F:transmembrane transporter activity"/>
    <property type="evidence" value="ECO:0007669"/>
    <property type="project" value="InterPro"/>
</dbReference>
<dbReference type="Proteomes" id="UP001055104">
    <property type="component" value="Unassembled WGS sequence"/>
</dbReference>
<dbReference type="InterPro" id="IPR050814">
    <property type="entry name" value="Myo-inositol_Transporter"/>
</dbReference>
<evidence type="ECO:0000313" key="13">
    <source>
        <dbReference type="EMBL" id="KAA5316548.1"/>
    </source>
</evidence>
<dbReference type="PANTHER" id="PTHR48020">
    <property type="entry name" value="PROTON MYO-INOSITOL COTRANSPORTER"/>
    <property type="match status" value="1"/>
</dbReference>
<dbReference type="InterPro" id="IPR020846">
    <property type="entry name" value="MFS_dom"/>
</dbReference>
<feature type="transmembrane region" description="Helical" evidence="10">
    <location>
        <begin position="267"/>
        <end position="289"/>
    </location>
</feature>
<keyword evidence="3 9" id="KW-0813">Transport</keyword>
<evidence type="ECO:0000256" key="8">
    <source>
        <dbReference type="ARBA" id="ARBA00023136"/>
    </source>
</evidence>
<evidence type="ECO:0000256" key="10">
    <source>
        <dbReference type="SAM" id="Phobius"/>
    </source>
</evidence>
<dbReference type="KEGG" id="bdo:EL88_23040"/>